<feature type="region of interest" description="Disordered" evidence="1">
    <location>
        <begin position="73"/>
        <end position="195"/>
    </location>
</feature>
<evidence type="ECO:0000313" key="2">
    <source>
        <dbReference type="EMBL" id="OPJ86064.1"/>
    </source>
</evidence>
<dbReference type="Proteomes" id="UP000190648">
    <property type="component" value="Unassembled WGS sequence"/>
</dbReference>
<keyword evidence="3" id="KW-1185">Reference proteome</keyword>
<name>A0A1V4KNQ5_PATFA</name>
<evidence type="ECO:0000313" key="3">
    <source>
        <dbReference type="Proteomes" id="UP000190648"/>
    </source>
</evidence>
<comment type="caution">
    <text evidence="2">The sequence shown here is derived from an EMBL/GenBank/DDBJ whole genome shotgun (WGS) entry which is preliminary data.</text>
</comment>
<accession>A0A1V4KNQ5</accession>
<protein>
    <submittedName>
        <fullName evidence="2">Uncharacterized protein</fullName>
    </submittedName>
</protein>
<feature type="compositionally biased region" description="Polar residues" evidence="1">
    <location>
        <begin position="115"/>
        <end position="134"/>
    </location>
</feature>
<sequence length="195" mass="21422">MPSDCAFADPVDEDPAGELRSCCLSGFTRLLRQIASGPGVEAEGARWCNAAVIRASALCSSDSLQGSQCHRCHPSVDIPGRRGTKTSDPIGKGMSANGREVLEKGNRLDQRQENNKQVNTSTSQTIKRGENTPTTRRKQNEHTHRRRRRCKGGLDRDPSGDNRSDRAGTRQHEIGRRWDGSRLEQNRGGDGTGTR</sequence>
<reference evidence="2 3" key="1">
    <citation type="submission" date="2016-02" db="EMBL/GenBank/DDBJ databases">
        <title>Band-tailed pigeon sequencing and assembly.</title>
        <authorList>
            <person name="Soares A.E."/>
            <person name="Novak B.J."/>
            <person name="Rice E.S."/>
            <person name="O'Connell B."/>
            <person name="Chang D."/>
            <person name="Weber S."/>
            <person name="Shapiro B."/>
        </authorList>
    </citation>
    <scope>NUCLEOTIDE SEQUENCE [LARGE SCALE GENOMIC DNA]</scope>
    <source>
        <strain evidence="2">BTP2013</strain>
        <tissue evidence="2">Blood</tissue>
    </source>
</reference>
<proteinExistence type="predicted"/>
<dbReference type="EMBL" id="LSYS01002427">
    <property type="protein sequence ID" value="OPJ86064.1"/>
    <property type="molecule type" value="Genomic_DNA"/>
</dbReference>
<feature type="compositionally biased region" description="Basic and acidic residues" evidence="1">
    <location>
        <begin position="152"/>
        <end position="187"/>
    </location>
</feature>
<evidence type="ECO:0000256" key="1">
    <source>
        <dbReference type="SAM" id="MobiDB-lite"/>
    </source>
</evidence>
<feature type="compositionally biased region" description="Basic residues" evidence="1">
    <location>
        <begin position="135"/>
        <end position="151"/>
    </location>
</feature>
<gene>
    <name evidence="2" type="ORF">AV530_011257</name>
</gene>
<feature type="compositionally biased region" description="Basic and acidic residues" evidence="1">
    <location>
        <begin position="100"/>
        <end position="114"/>
    </location>
</feature>
<dbReference type="AlphaFoldDB" id="A0A1V4KNQ5"/>
<organism evidence="2 3">
    <name type="scientific">Patagioenas fasciata monilis</name>
    <dbReference type="NCBI Taxonomy" id="372326"/>
    <lineage>
        <taxon>Eukaryota</taxon>
        <taxon>Metazoa</taxon>
        <taxon>Chordata</taxon>
        <taxon>Craniata</taxon>
        <taxon>Vertebrata</taxon>
        <taxon>Euteleostomi</taxon>
        <taxon>Archelosauria</taxon>
        <taxon>Archosauria</taxon>
        <taxon>Dinosauria</taxon>
        <taxon>Saurischia</taxon>
        <taxon>Theropoda</taxon>
        <taxon>Coelurosauria</taxon>
        <taxon>Aves</taxon>
        <taxon>Neognathae</taxon>
        <taxon>Neoaves</taxon>
        <taxon>Columbimorphae</taxon>
        <taxon>Columbiformes</taxon>
        <taxon>Columbidae</taxon>
        <taxon>Patagioenas</taxon>
    </lineage>
</organism>